<name>A0ABD1RFT8_9LAMI</name>
<comment type="caution">
    <text evidence="1">The sequence shown here is derived from an EMBL/GenBank/DDBJ whole genome shotgun (WGS) entry which is preliminary data.</text>
</comment>
<protein>
    <submittedName>
        <fullName evidence="1">Uncharacterized protein</fullName>
    </submittedName>
</protein>
<evidence type="ECO:0000313" key="2">
    <source>
        <dbReference type="Proteomes" id="UP001604336"/>
    </source>
</evidence>
<evidence type="ECO:0000313" key="1">
    <source>
        <dbReference type="EMBL" id="KAL2486836.1"/>
    </source>
</evidence>
<proteinExistence type="predicted"/>
<sequence>MKLCNGMSIPEVNSLKTNDLDAMVKRVCGVNISDCPESAVEEEIDSESNRRVLVFQKRVWLILIAEVVSSLQGVRGEISCFKSWVLTLAAAARGECNGLLQKHKVDPRKICRS</sequence>
<dbReference type="AlphaFoldDB" id="A0ABD1RFT8"/>
<keyword evidence="2" id="KW-1185">Reference proteome</keyword>
<gene>
    <name evidence="1" type="ORF">Adt_31592</name>
</gene>
<accession>A0ABD1RFT8</accession>
<dbReference type="Proteomes" id="UP001604336">
    <property type="component" value="Unassembled WGS sequence"/>
</dbReference>
<dbReference type="EMBL" id="JBFOLK010000009">
    <property type="protein sequence ID" value="KAL2486836.1"/>
    <property type="molecule type" value="Genomic_DNA"/>
</dbReference>
<reference evidence="2" key="1">
    <citation type="submission" date="2024-07" db="EMBL/GenBank/DDBJ databases">
        <title>Two chromosome-level genome assemblies of Korean endemic species Abeliophyllum distichum and Forsythia ovata (Oleaceae).</title>
        <authorList>
            <person name="Jang H."/>
        </authorList>
    </citation>
    <scope>NUCLEOTIDE SEQUENCE [LARGE SCALE GENOMIC DNA]</scope>
</reference>
<organism evidence="1 2">
    <name type="scientific">Abeliophyllum distichum</name>
    <dbReference type="NCBI Taxonomy" id="126358"/>
    <lineage>
        <taxon>Eukaryota</taxon>
        <taxon>Viridiplantae</taxon>
        <taxon>Streptophyta</taxon>
        <taxon>Embryophyta</taxon>
        <taxon>Tracheophyta</taxon>
        <taxon>Spermatophyta</taxon>
        <taxon>Magnoliopsida</taxon>
        <taxon>eudicotyledons</taxon>
        <taxon>Gunneridae</taxon>
        <taxon>Pentapetalae</taxon>
        <taxon>asterids</taxon>
        <taxon>lamiids</taxon>
        <taxon>Lamiales</taxon>
        <taxon>Oleaceae</taxon>
        <taxon>Forsythieae</taxon>
        <taxon>Abeliophyllum</taxon>
    </lineage>
</organism>